<proteinExistence type="inferred from homology"/>
<keyword evidence="6 7" id="KW-0472">Membrane</keyword>
<name>A3XRJ8_LEEBM</name>
<dbReference type="Pfam" id="PF13727">
    <property type="entry name" value="CoA_binding_3"/>
    <property type="match status" value="1"/>
</dbReference>
<sequence length="450" mass="51974">MNENGTKHSFVLQPLVGFCDLMILLSCALLFQLSTEEYTHFVPFLVFSWIITTFVIGFYKVYRFTPLVKILALLFKQTFLLTICTFTFFGIYNEIDVVTLAVLEYAFLSMGFIALLKIVVFNLRKKYRKQFGRDTIRVIILGENAKTEQLKNFFSYNPAYGFQFIAHFDLRGGKTTIDDITAFVIEHKIHQVYCSVAELKNKEIKALINFADNNLVTLKFLPDNKDIFTKKMDFQYYGITPILALRTIPIDTPVNLFLKRALDIFFASLVVLGILSWLTPILAIIIPTTSKGPLFFKQKRNGIDGKEFYCYKFRSMTINTEANDQQAGKNDMRTTKLGKFLRRTSIDEFPQFYNVLLGDMSVVGPRPHMISHTNSFKNQVDKFMVRHLVKPGITGLAQVSGYRGGIETKLDIKNRVRFDIFYVENWSILMDLRIIAKTFFQVIYGDKKAY</sequence>
<dbReference type="Gene3D" id="3.40.50.720">
    <property type="entry name" value="NAD(P)-binding Rossmann-like Domain"/>
    <property type="match status" value="1"/>
</dbReference>
<feature type="transmembrane region" description="Helical" evidence="7">
    <location>
        <begin position="98"/>
        <end position="123"/>
    </location>
</feature>
<gene>
    <name evidence="9" type="ORF">MED217_18316</name>
</gene>
<evidence type="ECO:0000256" key="3">
    <source>
        <dbReference type="ARBA" id="ARBA00022679"/>
    </source>
</evidence>
<dbReference type="InterPro" id="IPR003362">
    <property type="entry name" value="Bact_transf"/>
</dbReference>
<keyword evidence="5 7" id="KW-1133">Transmembrane helix</keyword>
<evidence type="ECO:0000256" key="6">
    <source>
        <dbReference type="ARBA" id="ARBA00023136"/>
    </source>
</evidence>
<dbReference type="NCBIfam" id="TIGR03025">
    <property type="entry name" value="EPS_sugtrans"/>
    <property type="match status" value="1"/>
</dbReference>
<evidence type="ECO:0000313" key="10">
    <source>
        <dbReference type="Proteomes" id="UP000001601"/>
    </source>
</evidence>
<evidence type="ECO:0000256" key="7">
    <source>
        <dbReference type="SAM" id="Phobius"/>
    </source>
</evidence>
<comment type="similarity">
    <text evidence="2">Belongs to the bacterial sugar transferase family.</text>
</comment>
<feature type="transmembrane region" description="Helical" evidence="7">
    <location>
        <begin position="264"/>
        <end position="286"/>
    </location>
</feature>
<feature type="domain" description="Bacterial sugar transferase" evidence="8">
    <location>
        <begin position="259"/>
        <end position="443"/>
    </location>
</feature>
<evidence type="ECO:0000256" key="4">
    <source>
        <dbReference type="ARBA" id="ARBA00022692"/>
    </source>
</evidence>
<dbReference type="HOGENOM" id="CLU_024920_0_1_10"/>
<feature type="transmembrane region" description="Helical" evidence="7">
    <location>
        <begin position="12"/>
        <end position="34"/>
    </location>
</feature>
<dbReference type="AlphaFoldDB" id="A3XRJ8"/>
<feature type="transmembrane region" description="Helical" evidence="7">
    <location>
        <begin position="40"/>
        <end position="59"/>
    </location>
</feature>
<feature type="transmembrane region" description="Helical" evidence="7">
    <location>
        <begin position="71"/>
        <end position="92"/>
    </location>
</feature>
<keyword evidence="10" id="KW-1185">Reference proteome</keyword>
<evidence type="ECO:0000256" key="2">
    <source>
        <dbReference type="ARBA" id="ARBA00006464"/>
    </source>
</evidence>
<dbReference type="Proteomes" id="UP000001601">
    <property type="component" value="Unassembled WGS sequence"/>
</dbReference>
<dbReference type="eggNOG" id="COG2148">
    <property type="taxonomic scope" value="Bacteria"/>
</dbReference>
<organism evidence="9 10">
    <name type="scientific">Leeuwenhoekiella blandensis (strain CECT 7118 / CCUG 51940 / KCTC 22103 / MED217)</name>
    <name type="common">Flavobacterium sp. (strain MED217)</name>
    <dbReference type="NCBI Taxonomy" id="398720"/>
    <lineage>
        <taxon>Bacteria</taxon>
        <taxon>Pseudomonadati</taxon>
        <taxon>Bacteroidota</taxon>
        <taxon>Flavobacteriia</taxon>
        <taxon>Flavobacteriales</taxon>
        <taxon>Flavobacteriaceae</taxon>
        <taxon>Leeuwenhoekiella</taxon>
    </lineage>
</organism>
<protein>
    <submittedName>
        <fullName evidence="9">Glycosyltransferase</fullName>
    </submittedName>
</protein>
<accession>A3XRJ8</accession>
<dbReference type="PANTHER" id="PTHR30576">
    <property type="entry name" value="COLANIC BIOSYNTHESIS UDP-GLUCOSE LIPID CARRIER TRANSFERASE"/>
    <property type="match status" value="1"/>
</dbReference>
<comment type="subcellular location">
    <subcellularLocation>
        <location evidence="1">Membrane</location>
        <topology evidence="1">Multi-pass membrane protein</topology>
    </subcellularLocation>
</comment>
<dbReference type="RefSeq" id="WP_009781990.1">
    <property type="nucleotide sequence ID" value="NZ_CH672395.1"/>
</dbReference>
<dbReference type="STRING" id="398720.MED217_18316"/>
<dbReference type="GO" id="GO:0016020">
    <property type="term" value="C:membrane"/>
    <property type="evidence" value="ECO:0007669"/>
    <property type="project" value="UniProtKB-SubCell"/>
</dbReference>
<evidence type="ECO:0000259" key="8">
    <source>
        <dbReference type="Pfam" id="PF02397"/>
    </source>
</evidence>
<dbReference type="InterPro" id="IPR017475">
    <property type="entry name" value="EPS_sugar_tfrase"/>
</dbReference>
<keyword evidence="3 9" id="KW-0808">Transferase</keyword>
<evidence type="ECO:0000256" key="5">
    <source>
        <dbReference type="ARBA" id="ARBA00022989"/>
    </source>
</evidence>
<keyword evidence="4 7" id="KW-0812">Transmembrane</keyword>
<dbReference type="PANTHER" id="PTHR30576:SF0">
    <property type="entry name" value="UNDECAPRENYL-PHOSPHATE N-ACETYLGALACTOSAMINYL 1-PHOSPHATE TRANSFERASE-RELATED"/>
    <property type="match status" value="1"/>
</dbReference>
<comment type="caution">
    <text evidence="9">The sequence shown here is derived from an EMBL/GenBank/DDBJ whole genome shotgun (WGS) entry which is preliminary data.</text>
</comment>
<dbReference type="Pfam" id="PF02397">
    <property type="entry name" value="Bac_transf"/>
    <property type="match status" value="1"/>
</dbReference>
<evidence type="ECO:0000256" key="1">
    <source>
        <dbReference type="ARBA" id="ARBA00004141"/>
    </source>
</evidence>
<dbReference type="GO" id="GO:0016780">
    <property type="term" value="F:phosphotransferase activity, for other substituted phosphate groups"/>
    <property type="evidence" value="ECO:0007669"/>
    <property type="project" value="TreeGrafter"/>
</dbReference>
<evidence type="ECO:0000313" key="9">
    <source>
        <dbReference type="EMBL" id="EAQ47827.1"/>
    </source>
</evidence>
<reference evidence="9 10" key="1">
    <citation type="journal article" date="2007" name="Nature">
        <title>Light stimulates growth of proteorhodopsin-containing marine Flavobacteria.</title>
        <authorList>
            <person name="Gomez-Consarnau L."/>
            <person name="Gonzalez J.M."/>
            <person name="Coll-Llado M."/>
            <person name="Gourdon P."/>
            <person name="Pascher T."/>
            <person name="Neutze R."/>
            <person name="Pedros-Alio C."/>
            <person name="Pinhassi J."/>
        </authorList>
    </citation>
    <scope>NUCLEOTIDE SEQUENCE [LARGE SCALE GENOMIC DNA]</scope>
    <source>
        <strain evidence="9 10">MED217</strain>
    </source>
</reference>
<dbReference type="EMBL" id="AANC01000012">
    <property type="protein sequence ID" value="EAQ47827.1"/>
    <property type="molecule type" value="Genomic_DNA"/>
</dbReference>
<dbReference type="OrthoDB" id="9808602at2"/>